<keyword evidence="3" id="KW-0249">Electron transport</keyword>
<dbReference type="Gene3D" id="3.40.50.360">
    <property type="match status" value="1"/>
</dbReference>
<dbReference type="InterPro" id="IPR016137">
    <property type="entry name" value="RGS"/>
</dbReference>
<evidence type="ECO:0000256" key="1">
    <source>
        <dbReference type="ARBA" id="ARBA00001962"/>
    </source>
</evidence>
<dbReference type="Gene3D" id="3.60.15.10">
    <property type="entry name" value="Ribonuclease Z/Hydroxyacylglutathione hydrolase-like"/>
    <property type="match status" value="1"/>
</dbReference>
<dbReference type="SUPFAM" id="SSF56281">
    <property type="entry name" value="Metallo-hydrolase/oxidoreductase"/>
    <property type="match status" value="1"/>
</dbReference>
<dbReference type="PANTHER" id="PTHR32145">
    <property type="entry name" value="DIFLAVIN FLAVOPROTEIN A 2-RELATED"/>
    <property type="match status" value="1"/>
</dbReference>
<dbReference type="InterPro" id="IPR023753">
    <property type="entry name" value="FAD/NAD-binding_dom"/>
</dbReference>
<dbReference type="InterPro" id="IPR048574">
    <property type="entry name" value="RUBY_RBDX"/>
</dbReference>
<dbReference type="Proteomes" id="UP001149090">
    <property type="component" value="Unassembled WGS sequence"/>
</dbReference>
<evidence type="ECO:0000259" key="5">
    <source>
        <dbReference type="PROSITE" id="PS50132"/>
    </source>
</evidence>
<evidence type="ECO:0000259" key="6">
    <source>
        <dbReference type="PROSITE" id="PS50902"/>
    </source>
</evidence>
<dbReference type="CDD" id="cd00729">
    <property type="entry name" value="rubredoxin_SM"/>
    <property type="match status" value="1"/>
</dbReference>
<dbReference type="PRINTS" id="PR01301">
    <property type="entry name" value="RGSPROTEIN"/>
</dbReference>
<dbReference type="Pfam" id="PF19583">
    <property type="entry name" value="ODP"/>
    <property type="match status" value="1"/>
</dbReference>
<dbReference type="Gene3D" id="1.10.167.10">
    <property type="entry name" value="Regulator of G-protein Signalling 4, domain 2"/>
    <property type="match status" value="1"/>
</dbReference>
<dbReference type="InterPro" id="IPR051285">
    <property type="entry name" value="NADH_oxidoreductase_modular"/>
</dbReference>
<dbReference type="GO" id="GO:0016491">
    <property type="term" value="F:oxidoreductase activity"/>
    <property type="evidence" value="ECO:0007669"/>
    <property type="project" value="InterPro"/>
</dbReference>
<evidence type="ECO:0000256" key="4">
    <source>
        <dbReference type="ARBA" id="ARBA00023004"/>
    </source>
</evidence>
<accession>A0A9Q0LSB1</accession>
<name>A0A9Q0LSB1_ANAIG</name>
<comment type="caution">
    <text evidence="7">The sequence shown here is derived from an EMBL/GenBank/DDBJ whole genome shotgun (WGS) entry which is preliminary data.</text>
</comment>
<evidence type="ECO:0000313" key="8">
    <source>
        <dbReference type="Proteomes" id="UP001149090"/>
    </source>
</evidence>
<dbReference type="InterPro" id="IPR036866">
    <property type="entry name" value="RibonucZ/Hydroxyglut_hydro"/>
</dbReference>
<dbReference type="CDD" id="cd07709">
    <property type="entry name" value="flavodiiron_proteins_MBL-fold"/>
    <property type="match status" value="1"/>
</dbReference>
<dbReference type="SUPFAM" id="SSF48097">
    <property type="entry name" value="Regulator of G-protein signaling, RGS"/>
    <property type="match status" value="1"/>
</dbReference>
<dbReference type="InterPro" id="IPR001279">
    <property type="entry name" value="Metallo-B-lactamas"/>
</dbReference>
<dbReference type="SUPFAM" id="SSF51905">
    <property type="entry name" value="FAD/NAD(P)-binding domain"/>
    <property type="match status" value="1"/>
</dbReference>
<dbReference type="EMBL" id="JAPDFW010000061">
    <property type="protein sequence ID" value="KAJ5076370.1"/>
    <property type="molecule type" value="Genomic_DNA"/>
</dbReference>
<dbReference type="OrthoDB" id="432169at2759"/>
<reference evidence="7" key="1">
    <citation type="submission" date="2022-10" db="EMBL/GenBank/DDBJ databases">
        <title>Novel sulphate-reducing endosymbionts in the free-living metamonad Anaeramoeba.</title>
        <authorList>
            <person name="Jerlstrom-Hultqvist J."/>
            <person name="Cepicka I."/>
            <person name="Gallot-Lavallee L."/>
            <person name="Salas-Leiva D."/>
            <person name="Curtis B.A."/>
            <person name="Zahonova K."/>
            <person name="Pipaliya S."/>
            <person name="Dacks J."/>
            <person name="Roger A.J."/>
        </authorList>
    </citation>
    <scope>NUCLEOTIDE SEQUENCE</scope>
    <source>
        <strain evidence="7">BMAN</strain>
    </source>
</reference>
<dbReference type="Pfam" id="PF07992">
    <property type="entry name" value="Pyr_redox_2"/>
    <property type="match status" value="1"/>
</dbReference>
<dbReference type="PROSITE" id="PS50902">
    <property type="entry name" value="FLAVODOXIN_LIKE"/>
    <property type="match status" value="1"/>
</dbReference>
<dbReference type="SMART" id="SM00315">
    <property type="entry name" value="RGS"/>
    <property type="match status" value="1"/>
</dbReference>
<dbReference type="Gene3D" id="2.20.28.10">
    <property type="match status" value="1"/>
</dbReference>
<gene>
    <name evidence="7" type="ORF">M0811_06369</name>
</gene>
<dbReference type="InterPro" id="IPR036305">
    <property type="entry name" value="RGS_sf"/>
</dbReference>
<dbReference type="InterPro" id="IPR044926">
    <property type="entry name" value="RGS_subdomain_2"/>
</dbReference>
<keyword evidence="2" id="KW-0813">Transport</keyword>
<dbReference type="PROSITE" id="PS50132">
    <property type="entry name" value="RGS"/>
    <property type="match status" value="1"/>
</dbReference>
<feature type="domain" description="RGS" evidence="5">
    <location>
        <begin position="988"/>
        <end position="1100"/>
    </location>
</feature>
<comment type="cofactor">
    <cofactor evidence="1">
        <name>Fe cation</name>
        <dbReference type="ChEBI" id="CHEBI:24875"/>
    </cofactor>
</comment>
<dbReference type="AlphaFoldDB" id="A0A9Q0LSB1"/>
<evidence type="ECO:0000256" key="3">
    <source>
        <dbReference type="ARBA" id="ARBA00022982"/>
    </source>
</evidence>
<dbReference type="PANTHER" id="PTHR32145:SF11">
    <property type="entry name" value="DIFLAVIN FLAVOPROTEIN A 2-RELATED"/>
    <property type="match status" value="1"/>
</dbReference>
<dbReference type="SUPFAM" id="SSF57802">
    <property type="entry name" value="Rubredoxin-like"/>
    <property type="match status" value="1"/>
</dbReference>
<keyword evidence="8" id="KW-1185">Reference proteome</keyword>
<dbReference type="InterPro" id="IPR008254">
    <property type="entry name" value="Flavodoxin/NO_synth"/>
</dbReference>
<proteinExistence type="predicted"/>
<protein>
    <submittedName>
        <fullName evidence="7">Diflavin flavoprotein a 2-related</fullName>
    </submittedName>
</protein>
<dbReference type="Gene3D" id="3.50.50.60">
    <property type="entry name" value="FAD/NAD(P)-binding domain"/>
    <property type="match status" value="2"/>
</dbReference>
<dbReference type="InterPro" id="IPR036188">
    <property type="entry name" value="FAD/NAD-bd_sf"/>
</dbReference>
<feature type="domain" description="Flavodoxin-like" evidence="6">
    <location>
        <begin position="268"/>
        <end position="413"/>
    </location>
</feature>
<organism evidence="7 8">
    <name type="scientific">Anaeramoeba ignava</name>
    <name type="common">Anaerobic marine amoeba</name>
    <dbReference type="NCBI Taxonomy" id="1746090"/>
    <lineage>
        <taxon>Eukaryota</taxon>
        <taxon>Metamonada</taxon>
        <taxon>Anaeramoebidae</taxon>
        <taxon>Anaeramoeba</taxon>
    </lineage>
</organism>
<dbReference type="InterPro" id="IPR029039">
    <property type="entry name" value="Flavoprotein-like_sf"/>
</dbReference>
<dbReference type="Pfam" id="PF21349">
    <property type="entry name" value="RUBY_RBDX"/>
    <property type="match status" value="1"/>
</dbReference>
<dbReference type="CDD" id="cd07440">
    <property type="entry name" value="RGS"/>
    <property type="match status" value="1"/>
</dbReference>
<keyword evidence="4" id="KW-0408">Iron</keyword>
<dbReference type="InterPro" id="IPR045761">
    <property type="entry name" value="ODP_dom"/>
</dbReference>
<dbReference type="SUPFAM" id="SSF52218">
    <property type="entry name" value="Flavoproteins"/>
    <property type="match status" value="1"/>
</dbReference>
<evidence type="ECO:0000256" key="2">
    <source>
        <dbReference type="ARBA" id="ARBA00022448"/>
    </source>
</evidence>
<sequence>MEAEKLQAVEIQKNFYWVGALDPDIRIFDIVMYCEFGTTYNSYLLKGSEKTALIETVKDTNDSYRQFEERLNSILKKGEKLDYVIHNHAEPDHSGASYRLLSEKFPEATIIASRNGVENIKHMYGDDAEKFRFLEARDGLIVRLGGFTLSFMMNPLVHWPDTMFTYCPELKTIFTCDLFGSHYSSPKIFKDLLDEKETADMWKAAKGSYFDPIFGPYKKYVVQGLDKIKELELEMICCAHGPVIRKNIEEYMEKYREWSKITLPKNKVLIVHIAAYGFTNRMATLIKQGLESIGKDIEVKMLNFLETTETEIMKELGESRGLLLGSPTLLSDAVPPIMKIAANLNPVVHGTDPETRLVACSFGSYGWSGEAADNICQRLAQARVRIPLRPLKVQLRPSKKQEEQCVEWGAKFGRLMLGLDPVDEDLEKKIRIKQTSFRKVLNPEMAQNIGRKTFRDAQDGKIYKWRCIVCGEIVYATMPPEVCPACGVSQEVFVMEDEVENFPDDWELSETLQGVTDKIVVIGASAAGVSAVQAIREQNKKAQVTLISGESAPPYYRPSLTKYLLDDRRIEEEAFQLVDPQWFVENSVEFLLGTVVTNINIKKKRIELQSREKGAGKKKQISYDRLILAVGANQTLPKEKTSIFHKRAKTDILGEATSKKINVFAFRTLEDSKRIKSYIRANKVNSAIVLGAGPLGLEVMEGLLGLGVKEIKAIESRKHILSSRLDDQGSLLVQKFLKRHGVKFHLGYEMHHILDNSNNKKYKKTEKTASNLAHGIAIQSIDIEDTSLVEIYADIVIFATGVHSEMSLAKKIGLTTKNGIVVDSRMKTSNPDIFACGDCIEYKGFNERSWRNAQASGRVAGLAALGDSAVTFRVSVSPYAVAFAGLNIFCIGNIHEPTLESVSFVSQKIPAYTRLFFRDEGFRSVICGAMLITTETSMIVSIEQHIRAQTPFKKAIKSLIVHTFAKDKKKQVLSKRAKARISKSNIPNLYTLFHFKEGFTAFHRFLCDEFTEETLDFWVDAENYAQIPDNNKSQAPLAKQIFHDYLRYGAEKEVNIDHFARVECSDRIKNNDIDRTIFLTAQRQIAELLQSDLLKRFLRSPEAKPVIEKFGNLQDKIEKNSEDESTSSD</sequence>
<dbReference type="GO" id="GO:0010181">
    <property type="term" value="F:FMN binding"/>
    <property type="evidence" value="ECO:0007669"/>
    <property type="project" value="InterPro"/>
</dbReference>
<dbReference type="Pfam" id="PF00615">
    <property type="entry name" value="RGS"/>
    <property type="match status" value="1"/>
</dbReference>
<evidence type="ECO:0000313" key="7">
    <source>
        <dbReference type="EMBL" id="KAJ5076370.1"/>
    </source>
</evidence>
<dbReference type="SMART" id="SM00849">
    <property type="entry name" value="Lactamase_B"/>
    <property type="match status" value="1"/>
</dbReference>
<dbReference type="OMA" id="LELEMIC"/>